<feature type="transmembrane region" description="Helical" evidence="8">
    <location>
        <begin position="287"/>
        <end position="307"/>
    </location>
</feature>
<dbReference type="Gene3D" id="3.30.460.20">
    <property type="entry name" value="CorA soluble domain-like"/>
    <property type="match status" value="1"/>
</dbReference>
<keyword evidence="7 8" id="KW-0472">Membrane</keyword>
<evidence type="ECO:0000256" key="8">
    <source>
        <dbReference type="RuleBase" id="RU362010"/>
    </source>
</evidence>
<dbReference type="SUPFAM" id="SSF144083">
    <property type="entry name" value="Magnesium transport protein CorA, transmembrane region"/>
    <property type="match status" value="1"/>
</dbReference>
<dbReference type="Proteomes" id="UP001596549">
    <property type="component" value="Unassembled WGS sequence"/>
</dbReference>
<dbReference type="PANTHER" id="PTHR46494">
    <property type="entry name" value="CORA FAMILY METAL ION TRANSPORTER (EUROFUNG)"/>
    <property type="match status" value="1"/>
</dbReference>
<reference evidence="10" key="1">
    <citation type="journal article" date="2019" name="Int. J. Syst. Evol. Microbiol.">
        <title>The Global Catalogue of Microorganisms (GCM) 10K type strain sequencing project: providing services to taxonomists for standard genome sequencing and annotation.</title>
        <authorList>
            <consortium name="The Broad Institute Genomics Platform"/>
            <consortium name="The Broad Institute Genome Sequencing Center for Infectious Disease"/>
            <person name="Wu L."/>
            <person name="Ma J."/>
        </authorList>
    </citation>
    <scope>NUCLEOTIDE SEQUENCE [LARGE SCALE GENOMIC DNA]</scope>
    <source>
        <strain evidence="10">NBRC 106396</strain>
    </source>
</reference>
<sequence>MIRIVAKKEKDLLFDLPMEQIMNQEIKWFWVDISEPTPEEASLLLEFFHFHPLAVEDCLNELQRPKLEYYEDHQFLVVHAINEQTLKAEEVDVFFGANFIVSFHQTNLKELDYVYEYVKKTKKPDQMNPMQILYKVMDKLVDTYFPILHRMEDTVLALDDELELEKPKLINELFDIRGEVLRLRKTIVPMRELLYRMLESKRITISDKRKAYFHDIYDHLIKLSETLDSIREMTSDIRDNYISLSSHRMNTIMKTLTVITTIFMPLTFIAGIYGMNFSHMPELHYRYGYFAAVGFMVLIGMSMFLWFKRKGWFDQK</sequence>
<comment type="similarity">
    <text evidence="2 8">Belongs to the CorA metal ion transporter (MIT) (TC 1.A.35) family.</text>
</comment>
<keyword evidence="10" id="KW-1185">Reference proteome</keyword>
<dbReference type="SUPFAM" id="SSF143865">
    <property type="entry name" value="CorA soluble domain-like"/>
    <property type="match status" value="1"/>
</dbReference>
<keyword evidence="8" id="KW-0406">Ion transport</keyword>
<dbReference type="RefSeq" id="WP_379745036.1">
    <property type="nucleotide sequence ID" value="NZ_JBHTCP010000002.1"/>
</dbReference>
<evidence type="ECO:0000256" key="7">
    <source>
        <dbReference type="ARBA" id="ARBA00023136"/>
    </source>
</evidence>
<dbReference type="InterPro" id="IPR004488">
    <property type="entry name" value="Mg/Co-transport_prot_CorA"/>
</dbReference>
<dbReference type="InterPro" id="IPR045861">
    <property type="entry name" value="CorA_cytoplasmic_dom"/>
</dbReference>
<dbReference type="Gene3D" id="1.20.58.340">
    <property type="entry name" value="Magnesium transport protein CorA, transmembrane region"/>
    <property type="match status" value="2"/>
</dbReference>
<evidence type="ECO:0000256" key="3">
    <source>
        <dbReference type="ARBA" id="ARBA00022448"/>
    </source>
</evidence>
<keyword evidence="3 8" id="KW-0813">Transport</keyword>
<keyword evidence="6 8" id="KW-1133">Transmembrane helix</keyword>
<evidence type="ECO:0000256" key="2">
    <source>
        <dbReference type="ARBA" id="ARBA00009765"/>
    </source>
</evidence>
<feature type="transmembrane region" description="Helical" evidence="8">
    <location>
        <begin position="256"/>
        <end position="275"/>
    </location>
</feature>
<accession>A0ABW2NLW4</accession>
<dbReference type="PANTHER" id="PTHR46494:SF1">
    <property type="entry name" value="CORA FAMILY METAL ION TRANSPORTER (EUROFUNG)"/>
    <property type="match status" value="1"/>
</dbReference>
<keyword evidence="8" id="KW-0460">Magnesium</keyword>
<dbReference type="NCBIfam" id="TIGR00383">
    <property type="entry name" value="corA"/>
    <property type="match status" value="1"/>
</dbReference>
<evidence type="ECO:0000256" key="5">
    <source>
        <dbReference type="ARBA" id="ARBA00022692"/>
    </source>
</evidence>
<comment type="subcellular location">
    <subcellularLocation>
        <location evidence="1">Cell membrane</location>
        <topology evidence="1">Multi-pass membrane protein</topology>
    </subcellularLocation>
    <subcellularLocation>
        <location evidence="8">Membrane</location>
        <topology evidence="8">Multi-pass membrane protein</topology>
    </subcellularLocation>
</comment>
<keyword evidence="5 8" id="KW-0812">Transmembrane</keyword>
<dbReference type="Pfam" id="PF01544">
    <property type="entry name" value="CorA"/>
    <property type="match status" value="1"/>
</dbReference>
<evidence type="ECO:0000313" key="9">
    <source>
        <dbReference type="EMBL" id="MFC7370208.1"/>
    </source>
</evidence>
<gene>
    <name evidence="8 9" type="primary">corA</name>
    <name evidence="9" type="ORF">ACFQPF_00770</name>
</gene>
<dbReference type="InterPro" id="IPR002523">
    <property type="entry name" value="MgTranspt_CorA/ZnTranspt_ZntB"/>
</dbReference>
<dbReference type="EMBL" id="JBHTCP010000002">
    <property type="protein sequence ID" value="MFC7370208.1"/>
    <property type="molecule type" value="Genomic_DNA"/>
</dbReference>
<proteinExistence type="inferred from homology"/>
<comment type="caution">
    <text evidence="9">The sequence shown here is derived from an EMBL/GenBank/DDBJ whole genome shotgun (WGS) entry which is preliminary data.</text>
</comment>
<name>A0ABW2NLW4_9BACL</name>
<evidence type="ECO:0000256" key="1">
    <source>
        <dbReference type="ARBA" id="ARBA00004651"/>
    </source>
</evidence>
<evidence type="ECO:0000313" key="10">
    <source>
        <dbReference type="Proteomes" id="UP001596549"/>
    </source>
</evidence>
<keyword evidence="4 8" id="KW-1003">Cell membrane</keyword>
<protein>
    <recommendedName>
        <fullName evidence="8">Magnesium transport protein CorA</fullName>
    </recommendedName>
</protein>
<dbReference type="InterPro" id="IPR045863">
    <property type="entry name" value="CorA_TM1_TM2"/>
</dbReference>
<organism evidence="9 10">
    <name type="scientific">Fictibacillus iocasae</name>
    <dbReference type="NCBI Taxonomy" id="2715437"/>
    <lineage>
        <taxon>Bacteria</taxon>
        <taxon>Bacillati</taxon>
        <taxon>Bacillota</taxon>
        <taxon>Bacilli</taxon>
        <taxon>Bacillales</taxon>
        <taxon>Fictibacillaceae</taxon>
        <taxon>Fictibacillus</taxon>
    </lineage>
</organism>
<dbReference type="CDD" id="cd12831">
    <property type="entry name" value="TmCorA-like_u2"/>
    <property type="match status" value="1"/>
</dbReference>
<evidence type="ECO:0000256" key="4">
    <source>
        <dbReference type="ARBA" id="ARBA00022475"/>
    </source>
</evidence>
<evidence type="ECO:0000256" key="6">
    <source>
        <dbReference type="ARBA" id="ARBA00022989"/>
    </source>
</evidence>
<comment type="function">
    <text evidence="8">Mediates influx of magnesium ions.</text>
</comment>